<dbReference type="Proteomes" id="UP000293638">
    <property type="component" value="Unassembled WGS sequence"/>
</dbReference>
<comment type="caution">
    <text evidence="1">The sequence shown here is derived from an EMBL/GenBank/DDBJ whole genome shotgun (WGS) entry which is preliminary data.</text>
</comment>
<reference evidence="1 2" key="1">
    <citation type="submission" date="2019-02" db="EMBL/GenBank/DDBJ databases">
        <title>Genomic Encyclopedia of Type Strains, Phase IV (KMG-IV): sequencing the most valuable type-strain genomes for metagenomic binning, comparative biology and taxonomic classification.</title>
        <authorList>
            <person name="Goeker M."/>
        </authorList>
    </citation>
    <scope>NUCLEOTIDE SEQUENCE [LARGE SCALE GENOMIC DNA]</scope>
    <source>
        <strain evidence="1 2">DSM 45622</strain>
    </source>
</reference>
<evidence type="ECO:0000313" key="2">
    <source>
        <dbReference type="Proteomes" id="UP000293638"/>
    </source>
</evidence>
<keyword evidence="2" id="KW-1185">Reference proteome</keyword>
<protein>
    <submittedName>
        <fullName evidence="1">Uncharacterized protein</fullName>
    </submittedName>
</protein>
<sequence length="152" mass="16955">MTSEAADRSAWESLALTGRVQAYERPSKGARGVLYLPEEHWAWQGRLWLLHDRLLARSDAHPSVPQRVLERPLSALNLVESGSTDLADGYVWRFRGGQAPLVLIPDDGSEDACSRLAAESARLARQWGSVEQVLHLPRTVSHNETPLLQVVR</sequence>
<proteinExistence type="predicted"/>
<dbReference type="EMBL" id="SGXD01000002">
    <property type="protein sequence ID" value="RZS89883.1"/>
    <property type="molecule type" value="Genomic_DNA"/>
</dbReference>
<organism evidence="1 2">
    <name type="scientific">Motilibacter rhizosphaerae</name>
    <dbReference type="NCBI Taxonomy" id="598652"/>
    <lineage>
        <taxon>Bacteria</taxon>
        <taxon>Bacillati</taxon>
        <taxon>Actinomycetota</taxon>
        <taxon>Actinomycetes</taxon>
        <taxon>Motilibacterales</taxon>
        <taxon>Motilibacteraceae</taxon>
        <taxon>Motilibacter</taxon>
    </lineage>
</organism>
<dbReference type="AlphaFoldDB" id="A0A4Q7NRZ5"/>
<evidence type="ECO:0000313" key="1">
    <source>
        <dbReference type="EMBL" id="RZS89883.1"/>
    </source>
</evidence>
<name>A0A4Q7NRZ5_9ACTN</name>
<gene>
    <name evidence="1" type="ORF">EV189_1660</name>
</gene>
<accession>A0A4Q7NRZ5</accession>